<evidence type="ECO:0000313" key="3">
    <source>
        <dbReference type="Proteomes" id="UP001333110"/>
    </source>
</evidence>
<evidence type="ECO:0000259" key="1">
    <source>
        <dbReference type="Pfam" id="PF00078"/>
    </source>
</evidence>
<dbReference type="EMBL" id="JAUNZN010000007">
    <property type="protein sequence ID" value="KAK4818393.1"/>
    <property type="molecule type" value="Genomic_DNA"/>
</dbReference>
<evidence type="ECO:0000313" key="2">
    <source>
        <dbReference type="EMBL" id="KAK4818393.1"/>
    </source>
</evidence>
<dbReference type="Proteomes" id="UP001333110">
    <property type="component" value="Unassembled WGS sequence"/>
</dbReference>
<proteinExistence type="predicted"/>
<dbReference type="PANTHER" id="PTHR33332">
    <property type="entry name" value="REVERSE TRANSCRIPTASE DOMAIN-CONTAINING PROTEIN"/>
    <property type="match status" value="1"/>
</dbReference>
<reference evidence="2 3" key="1">
    <citation type="journal article" date="2023" name="J. Hered.">
        <title>Chromosome-level genome of the wood stork (Mycteria americana) provides insight into avian chromosome evolution.</title>
        <authorList>
            <person name="Flamio R. Jr."/>
            <person name="Ramstad K.M."/>
        </authorList>
    </citation>
    <scope>NUCLEOTIDE SEQUENCE [LARGE SCALE GENOMIC DNA]</scope>
    <source>
        <strain evidence="2">JAX WOST 10</strain>
    </source>
</reference>
<comment type="caution">
    <text evidence="2">The sequence shown here is derived from an EMBL/GenBank/DDBJ whole genome shotgun (WGS) entry which is preliminary data.</text>
</comment>
<feature type="domain" description="Reverse transcriptase" evidence="1">
    <location>
        <begin position="217"/>
        <end position="296"/>
    </location>
</feature>
<dbReference type="AlphaFoldDB" id="A0AAN7NWN9"/>
<keyword evidence="3" id="KW-1185">Reference proteome</keyword>
<dbReference type="InterPro" id="IPR000477">
    <property type="entry name" value="RT_dom"/>
</dbReference>
<dbReference type="SUPFAM" id="SSF52833">
    <property type="entry name" value="Thioredoxin-like"/>
    <property type="match status" value="1"/>
</dbReference>
<accession>A0AAN7NWN9</accession>
<organism evidence="2 3">
    <name type="scientific">Mycteria americana</name>
    <name type="common">Wood stork</name>
    <dbReference type="NCBI Taxonomy" id="33587"/>
    <lineage>
        <taxon>Eukaryota</taxon>
        <taxon>Metazoa</taxon>
        <taxon>Chordata</taxon>
        <taxon>Craniata</taxon>
        <taxon>Vertebrata</taxon>
        <taxon>Euteleostomi</taxon>
        <taxon>Archelosauria</taxon>
        <taxon>Archosauria</taxon>
        <taxon>Dinosauria</taxon>
        <taxon>Saurischia</taxon>
        <taxon>Theropoda</taxon>
        <taxon>Coelurosauria</taxon>
        <taxon>Aves</taxon>
        <taxon>Neognathae</taxon>
        <taxon>Neoaves</taxon>
        <taxon>Aequornithes</taxon>
        <taxon>Ciconiiformes</taxon>
        <taxon>Ciconiidae</taxon>
        <taxon>Mycteria</taxon>
    </lineage>
</organism>
<sequence>MGEQFILISDHDPNEDTEWNDILRDFGILPPKDEIEETVLHLQREAEGKGTMKPYERMNLEELKEAEDDFDEADRKAIEIYRYICIEGRLRGDLINVYKYLKGGYKADRARVFPVVPSGRTRDDGHRLKHRRFLLNIRKHFLLQQRLQEWKCLQRMQKYGELREICGEQYVKEVTNAPEDVWVIIHLYRSRQVVCVVGWELANRPHPEGGVGSPKLILGPMLFNIFISDLDDGIKCTLMKFADDTKLSGEVDTLEGRATLQEDLDRLEEWANKNLMKFNKDKCKVLHLGKHNPGVQHRLGSTQLGSSSVERHLGVLVDSKLNMSEQCAAAAKKANRMLGCINKGTTSRDKEVIIPLHSAFVRPHLEYCVQFWSPLYKKDVDRLERVQRRATKMIKGLGILPYEERSREWVCSALRKEGLQETLSPCSSI</sequence>
<protein>
    <recommendedName>
        <fullName evidence="1">Reverse transcriptase domain-containing protein</fullName>
    </recommendedName>
</protein>
<dbReference type="Pfam" id="PF00078">
    <property type="entry name" value="RVT_1"/>
    <property type="match status" value="1"/>
</dbReference>
<gene>
    <name evidence="2" type="ORF">QYF61_012314</name>
</gene>
<dbReference type="InterPro" id="IPR036249">
    <property type="entry name" value="Thioredoxin-like_sf"/>
</dbReference>
<name>A0AAN7NWN9_MYCAM</name>
<dbReference type="Gene3D" id="3.40.30.10">
    <property type="entry name" value="Glutaredoxin"/>
    <property type="match status" value="1"/>
</dbReference>